<dbReference type="AlphaFoldDB" id="A0A2P5CX90"/>
<evidence type="ECO:0000313" key="2">
    <source>
        <dbReference type="Proteomes" id="UP000237000"/>
    </source>
</evidence>
<keyword evidence="2" id="KW-1185">Reference proteome</keyword>
<evidence type="ECO:0000313" key="1">
    <source>
        <dbReference type="EMBL" id="PON65631.1"/>
    </source>
</evidence>
<name>A0A2P5CX90_TREOI</name>
<accession>A0A2P5CX90</accession>
<proteinExistence type="predicted"/>
<dbReference type="Proteomes" id="UP000237000">
    <property type="component" value="Unassembled WGS sequence"/>
</dbReference>
<sequence>MAGVREITASEFLQNVVFHCNPRVRKSNPLWGVISRPRRVGSLNCKESLIGGPSYRIGMGGGAQSSMVSGRYDAELDF</sequence>
<protein>
    <submittedName>
        <fullName evidence="1">Uncharacterized protein</fullName>
    </submittedName>
</protein>
<dbReference type="InParanoid" id="A0A2P5CX90"/>
<gene>
    <name evidence="1" type="ORF">TorRG33x02_270020</name>
</gene>
<organism evidence="1 2">
    <name type="scientific">Trema orientale</name>
    <name type="common">Charcoal tree</name>
    <name type="synonym">Celtis orientalis</name>
    <dbReference type="NCBI Taxonomy" id="63057"/>
    <lineage>
        <taxon>Eukaryota</taxon>
        <taxon>Viridiplantae</taxon>
        <taxon>Streptophyta</taxon>
        <taxon>Embryophyta</taxon>
        <taxon>Tracheophyta</taxon>
        <taxon>Spermatophyta</taxon>
        <taxon>Magnoliopsida</taxon>
        <taxon>eudicotyledons</taxon>
        <taxon>Gunneridae</taxon>
        <taxon>Pentapetalae</taxon>
        <taxon>rosids</taxon>
        <taxon>fabids</taxon>
        <taxon>Rosales</taxon>
        <taxon>Cannabaceae</taxon>
        <taxon>Trema</taxon>
    </lineage>
</organism>
<reference evidence="2" key="1">
    <citation type="submission" date="2016-06" db="EMBL/GenBank/DDBJ databases">
        <title>Parallel loss of symbiosis genes in relatives of nitrogen-fixing non-legume Parasponia.</title>
        <authorList>
            <person name="Van Velzen R."/>
            <person name="Holmer R."/>
            <person name="Bu F."/>
            <person name="Rutten L."/>
            <person name="Van Zeijl A."/>
            <person name="Liu W."/>
            <person name="Santuari L."/>
            <person name="Cao Q."/>
            <person name="Sharma T."/>
            <person name="Shen D."/>
            <person name="Roswanjaya Y."/>
            <person name="Wardhani T."/>
            <person name="Kalhor M.S."/>
            <person name="Jansen J."/>
            <person name="Van den Hoogen J."/>
            <person name="Gungor B."/>
            <person name="Hartog M."/>
            <person name="Hontelez J."/>
            <person name="Verver J."/>
            <person name="Yang W.-C."/>
            <person name="Schijlen E."/>
            <person name="Repin R."/>
            <person name="Schilthuizen M."/>
            <person name="Schranz E."/>
            <person name="Heidstra R."/>
            <person name="Miyata K."/>
            <person name="Fedorova E."/>
            <person name="Kohlen W."/>
            <person name="Bisseling T."/>
            <person name="Smit S."/>
            <person name="Geurts R."/>
        </authorList>
    </citation>
    <scope>NUCLEOTIDE SEQUENCE [LARGE SCALE GENOMIC DNA]</scope>
    <source>
        <strain evidence="2">cv. RG33-2</strain>
    </source>
</reference>
<dbReference type="STRING" id="63057.A0A2P5CX90"/>
<comment type="caution">
    <text evidence="1">The sequence shown here is derived from an EMBL/GenBank/DDBJ whole genome shotgun (WGS) entry which is preliminary data.</text>
</comment>
<dbReference type="EMBL" id="JXTC01000318">
    <property type="protein sequence ID" value="PON65631.1"/>
    <property type="molecule type" value="Genomic_DNA"/>
</dbReference>